<organism evidence="2 3">
    <name type="scientific">Actinomadura namibiensis</name>
    <dbReference type="NCBI Taxonomy" id="182080"/>
    <lineage>
        <taxon>Bacteria</taxon>
        <taxon>Bacillati</taxon>
        <taxon>Actinomycetota</taxon>
        <taxon>Actinomycetes</taxon>
        <taxon>Streptosporangiales</taxon>
        <taxon>Thermomonosporaceae</taxon>
        <taxon>Actinomadura</taxon>
    </lineage>
</organism>
<keyword evidence="1" id="KW-0472">Membrane</keyword>
<keyword evidence="1" id="KW-0812">Transmembrane</keyword>
<protein>
    <submittedName>
        <fullName evidence="2">Uncharacterized protein</fullName>
    </submittedName>
</protein>
<comment type="caution">
    <text evidence="2">The sequence shown here is derived from an EMBL/GenBank/DDBJ whole genome shotgun (WGS) entry which is preliminary data.</text>
</comment>
<proteinExistence type="predicted"/>
<feature type="transmembrane region" description="Helical" evidence="1">
    <location>
        <begin position="119"/>
        <end position="138"/>
    </location>
</feature>
<accession>A0A7W3LLY6</accession>
<dbReference type="Proteomes" id="UP000572680">
    <property type="component" value="Unassembled WGS sequence"/>
</dbReference>
<reference evidence="2 3" key="1">
    <citation type="submission" date="2020-08" db="EMBL/GenBank/DDBJ databases">
        <title>Genomic Encyclopedia of Type Strains, Phase IV (KMG-IV): sequencing the most valuable type-strain genomes for metagenomic binning, comparative biology and taxonomic classification.</title>
        <authorList>
            <person name="Goeker M."/>
        </authorList>
    </citation>
    <scope>NUCLEOTIDE SEQUENCE [LARGE SCALE GENOMIC DNA]</scope>
    <source>
        <strain evidence="2 3">DSM 44197</strain>
    </source>
</reference>
<dbReference type="EMBL" id="JACJIA010000002">
    <property type="protein sequence ID" value="MBA8950596.1"/>
    <property type="molecule type" value="Genomic_DNA"/>
</dbReference>
<feature type="transmembrane region" description="Helical" evidence="1">
    <location>
        <begin position="89"/>
        <end position="107"/>
    </location>
</feature>
<feature type="transmembrane region" description="Helical" evidence="1">
    <location>
        <begin position="12"/>
        <end position="33"/>
    </location>
</feature>
<name>A0A7W3LLY6_ACTNM</name>
<evidence type="ECO:0000313" key="2">
    <source>
        <dbReference type="EMBL" id="MBA8950596.1"/>
    </source>
</evidence>
<gene>
    <name evidence="2" type="ORF">HNR61_002209</name>
</gene>
<keyword evidence="3" id="KW-1185">Reference proteome</keyword>
<evidence type="ECO:0000313" key="3">
    <source>
        <dbReference type="Proteomes" id="UP000572680"/>
    </source>
</evidence>
<dbReference type="AlphaFoldDB" id="A0A7W3LLY6"/>
<sequence length="211" mass="21864">MAERSAAPASRLTGPLILAFGLVGVAVFLGAYARVAWDVVEHGPSVRRPWPLPAAGVCAVALAVFVDGPWGTLPGLFAGMLALAVAPRAAVPLAVLVIGAVVVSDLVRDAVAGDVVELAARNVFAALTVFALGWLNLLHRELWLARGRLAEADATGERLRAARDRGEALARALSAIGLRGGPAARLLADGRLVHGPGPDRTYLLEAFVPLP</sequence>
<evidence type="ECO:0000256" key="1">
    <source>
        <dbReference type="SAM" id="Phobius"/>
    </source>
</evidence>
<keyword evidence="1" id="KW-1133">Transmembrane helix</keyword>
<dbReference type="RefSeq" id="WP_182842980.1">
    <property type="nucleotide sequence ID" value="NZ_BAAALP010000022.1"/>
</dbReference>
<feature type="transmembrane region" description="Helical" evidence="1">
    <location>
        <begin position="53"/>
        <end position="77"/>
    </location>
</feature>